<accession>A0A494TDN7</accession>
<evidence type="ECO:0000256" key="1">
    <source>
        <dbReference type="SAM" id="MobiDB-lite"/>
    </source>
</evidence>
<dbReference type="AlphaFoldDB" id="A0A494TDN7"/>
<sequence length="136" mass="14739">MSNHIISMAYKRDLRTAMRKSVMVLLADKASDDGSGIWASKKTMADELCCSKQTVIDTVQQFIDEGLLVKLGERRNANGYTVEYGIDMAALAATPMVKCHQDKGSSDWTGKPAGPVNVAGGPVNLLDPNPPEPYPR</sequence>
<organism evidence="2 3">
    <name type="scientific">Sphingomonas paeninsulae</name>
    <dbReference type="NCBI Taxonomy" id="2319844"/>
    <lineage>
        <taxon>Bacteria</taxon>
        <taxon>Pseudomonadati</taxon>
        <taxon>Pseudomonadota</taxon>
        <taxon>Alphaproteobacteria</taxon>
        <taxon>Sphingomonadales</taxon>
        <taxon>Sphingomonadaceae</taxon>
        <taxon>Sphingomonas</taxon>
    </lineage>
</organism>
<reference evidence="2 3" key="1">
    <citation type="submission" date="2018-09" db="EMBL/GenBank/DDBJ databases">
        <title>Sphingomonas peninsula sp. nov., isolated from fildes peninsula, Antarctic soil.</title>
        <authorList>
            <person name="Yingchao G."/>
        </authorList>
    </citation>
    <scope>NUCLEOTIDE SEQUENCE [LARGE SCALE GENOMIC DNA]</scope>
    <source>
        <strain evidence="2 3">YZ-8</strain>
    </source>
</reference>
<keyword evidence="3" id="KW-1185">Reference proteome</keyword>
<evidence type="ECO:0000313" key="2">
    <source>
        <dbReference type="EMBL" id="AYJ87649.1"/>
    </source>
</evidence>
<proteinExistence type="predicted"/>
<evidence type="ECO:0000313" key="3">
    <source>
        <dbReference type="Proteomes" id="UP000276254"/>
    </source>
</evidence>
<dbReference type="KEGG" id="spha:D3Y57_19130"/>
<dbReference type="Proteomes" id="UP000276254">
    <property type="component" value="Chromosome"/>
</dbReference>
<dbReference type="EMBL" id="CP032829">
    <property type="protein sequence ID" value="AYJ87649.1"/>
    <property type="molecule type" value="Genomic_DNA"/>
</dbReference>
<dbReference type="RefSeq" id="WP_121155238.1">
    <property type="nucleotide sequence ID" value="NZ_CP032829.1"/>
</dbReference>
<gene>
    <name evidence="2" type="ORF">D3Y57_19130</name>
</gene>
<feature type="region of interest" description="Disordered" evidence="1">
    <location>
        <begin position="101"/>
        <end position="136"/>
    </location>
</feature>
<evidence type="ECO:0008006" key="4">
    <source>
        <dbReference type="Google" id="ProtNLM"/>
    </source>
</evidence>
<name>A0A494TDN7_SPHPE</name>
<dbReference type="OrthoDB" id="7445645at2"/>
<protein>
    <recommendedName>
        <fullName evidence="4">Helix-turn-helix domain-containing protein</fullName>
    </recommendedName>
</protein>